<comment type="caution">
    <text evidence="7">The sequence shown here is derived from an EMBL/GenBank/DDBJ whole genome shotgun (WGS) entry which is preliminary data.</text>
</comment>
<evidence type="ECO:0000256" key="4">
    <source>
        <dbReference type="ARBA" id="ARBA00022777"/>
    </source>
</evidence>
<keyword evidence="4" id="KW-0418">Kinase</keyword>
<accession>A0A9R1VKK6</accession>
<sequence length="137" mass="15461">MIWGTPVGNEIVVKIRCPKSSQGINEFELEIKAILNNKDTNVVSVQVDVSLLIYAQKKVLHTISMMMVRWGVGGLNWAIRKNIIQTDSNKQIIHRDLNPENILLDRNMNAKICDFGLAEILDLNEIEARANNLYGTS</sequence>
<keyword evidence="2" id="KW-0808">Transferase</keyword>
<dbReference type="Proteomes" id="UP000235145">
    <property type="component" value="Unassembled WGS sequence"/>
</dbReference>
<dbReference type="GO" id="GO:0004674">
    <property type="term" value="F:protein serine/threonine kinase activity"/>
    <property type="evidence" value="ECO:0007669"/>
    <property type="project" value="UniProtKB-KW"/>
</dbReference>
<evidence type="ECO:0000256" key="2">
    <source>
        <dbReference type="ARBA" id="ARBA00022679"/>
    </source>
</evidence>
<dbReference type="SUPFAM" id="SSF56112">
    <property type="entry name" value="Protein kinase-like (PK-like)"/>
    <property type="match status" value="1"/>
</dbReference>
<dbReference type="Pfam" id="PF00069">
    <property type="entry name" value="Pkinase"/>
    <property type="match status" value="1"/>
</dbReference>
<name>A0A9R1VKK6_LACSA</name>
<dbReference type="GO" id="GO:0005524">
    <property type="term" value="F:ATP binding"/>
    <property type="evidence" value="ECO:0007669"/>
    <property type="project" value="UniProtKB-KW"/>
</dbReference>
<keyword evidence="5" id="KW-0067">ATP-binding</keyword>
<dbReference type="PANTHER" id="PTHR27002">
    <property type="entry name" value="RECEPTOR-LIKE SERINE/THREONINE-PROTEIN KINASE SD1-8"/>
    <property type="match status" value="1"/>
</dbReference>
<dbReference type="EMBL" id="NBSK02000005">
    <property type="protein sequence ID" value="KAJ0206351.1"/>
    <property type="molecule type" value="Genomic_DNA"/>
</dbReference>
<dbReference type="InterPro" id="IPR000719">
    <property type="entry name" value="Prot_kinase_dom"/>
</dbReference>
<gene>
    <name evidence="7" type="ORF">LSAT_V11C500250660</name>
</gene>
<protein>
    <recommendedName>
        <fullName evidence="6">Protein kinase domain-containing protein</fullName>
    </recommendedName>
</protein>
<keyword evidence="1" id="KW-0723">Serine/threonine-protein kinase</keyword>
<evidence type="ECO:0000256" key="3">
    <source>
        <dbReference type="ARBA" id="ARBA00022741"/>
    </source>
</evidence>
<evidence type="ECO:0000256" key="5">
    <source>
        <dbReference type="ARBA" id="ARBA00022840"/>
    </source>
</evidence>
<dbReference type="PANTHER" id="PTHR27002:SF851">
    <property type="entry name" value="G-TYPE LECTIN S-RECEPTOR-LIKE SERINE_THREONINE-PROTEIN KINASE SD1-1"/>
    <property type="match status" value="1"/>
</dbReference>
<evidence type="ECO:0000259" key="6">
    <source>
        <dbReference type="PROSITE" id="PS50011"/>
    </source>
</evidence>
<evidence type="ECO:0000313" key="8">
    <source>
        <dbReference type="Proteomes" id="UP000235145"/>
    </source>
</evidence>
<keyword evidence="3" id="KW-0547">Nucleotide-binding</keyword>
<organism evidence="7 8">
    <name type="scientific">Lactuca sativa</name>
    <name type="common">Garden lettuce</name>
    <dbReference type="NCBI Taxonomy" id="4236"/>
    <lineage>
        <taxon>Eukaryota</taxon>
        <taxon>Viridiplantae</taxon>
        <taxon>Streptophyta</taxon>
        <taxon>Embryophyta</taxon>
        <taxon>Tracheophyta</taxon>
        <taxon>Spermatophyta</taxon>
        <taxon>Magnoliopsida</taxon>
        <taxon>eudicotyledons</taxon>
        <taxon>Gunneridae</taxon>
        <taxon>Pentapetalae</taxon>
        <taxon>asterids</taxon>
        <taxon>campanulids</taxon>
        <taxon>Asterales</taxon>
        <taxon>Asteraceae</taxon>
        <taxon>Cichorioideae</taxon>
        <taxon>Cichorieae</taxon>
        <taxon>Lactucinae</taxon>
        <taxon>Lactuca</taxon>
    </lineage>
</organism>
<proteinExistence type="predicted"/>
<dbReference type="AlphaFoldDB" id="A0A9R1VKK6"/>
<evidence type="ECO:0000313" key="7">
    <source>
        <dbReference type="EMBL" id="KAJ0206351.1"/>
    </source>
</evidence>
<dbReference type="InterPro" id="IPR011009">
    <property type="entry name" value="Kinase-like_dom_sf"/>
</dbReference>
<feature type="domain" description="Protein kinase" evidence="6">
    <location>
        <begin position="1"/>
        <end position="137"/>
    </location>
</feature>
<dbReference type="Gene3D" id="1.10.510.10">
    <property type="entry name" value="Transferase(Phosphotransferase) domain 1"/>
    <property type="match status" value="1"/>
</dbReference>
<reference evidence="7 8" key="1">
    <citation type="journal article" date="2017" name="Nat. Commun.">
        <title>Genome assembly with in vitro proximity ligation data and whole-genome triplication in lettuce.</title>
        <authorList>
            <person name="Reyes-Chin-Wo S."/>
            <person name="Wang Z."/>
            <person name="Yang X."/>
            <person name="Kozik A."/>
            <person name="Arikit S."/>
            <person name="Song C."/>
            <person name="Xia L."/>
            <person name="Froenicke L."/>
            <person name="Lavelle D.O."/>
            <person name="Truco M.J."/>
            <person name="Xia R."/>
            <person name="Zhu S."/>
            <person name="Xu C."/>
            <person name="Xu H."/>
            <person name="Xu X."/>
            <person name="Cox K."/>
            <person name="Korf I."/>
            <person name="Meyers B.C."/>
            <person name="Michelmore R.W."/>
        </authorList>
    </citation>
    <scope>NUCLEOTIDE SEQUENCE [LARGE SCALE GENOMIC DNA]</scope>
    <source>
        <strain evidence="8">cv. Salinas</strain>
        <tissue evidence="7">Seedlings</tissue>
    </source>
</reference>
<dbReference type="PROSITE" id="PS50011">
    <property type="entry name" value="PROTEIN_KINASE_DOM"/>
    <property type="match status" value="1"/>
</dbReference>
<keyword evidence="8" id="KW-1185">Reference proteome</keyword>
<evidence type="ECO:0000256" key="1">
    <source>
        <dbReference type="ARBA" id="ARBA00022527"/>
    </source>
</evidence>